<dbReference type="EMBL" id="QRWX01000001">
    <property type="protein sequence ID" value="RGT57591.1"/>
    <property type="molecule type" value="Genomic_DNA"/>
</dbReference>
<protein>
    <recommendedName>
        <fullName evidence="9">ATP synthase subunit I</fullName>
    </recommendedName>
</protein>
<name>A0A412PHG2_9FIRM</name>
<gene>
    <name evidence="7" type="ORF">DWX20_00645</name>
</gene>
<evidence type="ECO:0000256" key="4">
    <source>
        <dbReference type="ARBA" id="ARBA00022989"/>
    </source>
</evidence>
<feature type="transmembrane region" description="Helical" evidence="6">
    <location>
        <begin position="86"/>
        <end position="108"/>
    </location>
</feature>
<evidence type="ECO:0000313" key="7">
    <source>
        <dbReference type="EMBL" id="RGT57591.1"/>
    </source>
</evidence>
<keyword evidence="3 6" id="KW-0812">Transmembrane</keyword>
<organism evidence="7 8">
    <name type="scientific">Solobacterium moorei</name>
    <dbReference type="NCBI Taxonomy" id="102148"/>
    <lineage>
        <taxon>Bacteria</taxon>
        <taxon>Bacillati</taxon>
        <taxon>Bacillota</taxon>
        <taxon>Erysipelotrichia</taxon>
        <taxon>Erysipelotrichales</taxon>
        <taxon>Erysipelotrichaceae</taxon>
        <taxon>Solobacterium</taxon>
    </lineage>
</organism>
<evidence type="ECO:0000256" key="1">
    <source>
        <dbReference type="ARBA" id="ARBA00004651"/>
    </source>
</evidence>
<evidence type="ECO:0008006" key="9">
    <source>
        <dbReference type="Google" id="ProtNLM"/>
    </source>
</evidence>
<comment type="subcellular location">
    <subcellularLocation>
        <location evidence="1">Cell membrane</location>
        <topology evidence="1">Multi-pass membrane protein</topology>
    </subcellularLocation>
</comment>
<keyword evidence="5 6" id="KW-0472">Membrane</keyword>
<keyword evidence="2" id="KW-1003">Cell membrane</keyword>
<keyword evidence="4 6" id="KW-1133">Transmembrane helix</keyword>
<dbReference type="AlphaFoldDB" id="A0A412PHG2"/>
<evidence type="ECO:0000256" key="6">
    <source>
        <dbReference type="SAM" id="Phobius"/>
    </source>
</evidence>
<evidence type="ECO:0000256" key="5">
    <source>
        <dbReference type="ARBA" id="ARBA00023136"/>
    </source>
</evidence>
<reference evidence="7 8" key="1">
    <citation type="submission" date="2018-08" db="EMBL/GenBank/DDBJ databases">
        <title>A genome reference for cultivated species of the human gut microbiota.</title>
        <authorList>
            <person name="Zou Y."/>
            <person name="Xue W."/>
            <person name="Luo G."/>
        </authorList>
    </citation>
    <scope>NUCLEOTIDE SEQUENCE [LARGE SCALE GENOMIC DNA]</scope>
    <source>
        <strain evidence="7 8">AF18-46</strain>
    </source>
</reference>
<dbReference type="Pfam" id="PF03899">
    <property type="entry name" value="ATP-synt_I"/>
    <property type="match status" value="1"/>
</dbReference>
<proteinExistence type="predicted"/>
<feature type="transmembrane region" description="Helical" evidence="6">
    <location>
        <begin position="12"/>
        <end position="41"/>
    </location>
</feature>
<evidence type="ECO:0000256" key="3">
    <source>
        <dbReference type="ARBA" id="ARBA00022692"/>
    </source>
</evidence>
<evidence type="ECO:0000313" key="8">
    <source>
        <dbReference type="Proteomes" id="UP000284731"/>
    </source>
</evidence>
<dbReference type="Proteomes" id="UP000284731">
    <property type="component" value="Unassembled WGS sequence"/>
</dbReference>
<sequence length="112" mass="12952">MTDYTWKIYYVFVLISFVFLPFHWQWTTGWLLGSFAAFIIYRRTENFARQALSMQSTSGTYFNFAINYALMATVLVISAIFPQYLNVLTCAIGLSTIKLAIIFHVAVIERGR</sequence>
<accession>A0A412PHG2</accession>
<comment type="caution">
    <text evidence="7">The sequence shown here is derived from an EMBL/GenBank/DDBJ whole genome shotgun (WGS) entry which is preliminary data.</text>
</comment>
<dbReference type="InterPro" id="IPR005598">
    <property type="entry name" value="ATP_synth_I"/>
</dbReference>
<dbReference type="RefSeq" id="WP_118764100.1">
    <property type="nucleotide sequence ID" value="NZ_CABJCF010000001.1"/>
</dbReference>
<evidence type="ECO:0000256" key="2">
    <source>
        <dbReference type="ARBA" id="ARBA00022475"/>
    </source>
</evidence>
<dbReference type="GO" id="GO:0005886">
    <property type="term" value="C:plasma membrane"/>
    <property type="evidence" value="ECO:0007669"/>
    <property type="project" value="UniProtKB-SubCell"/>
</dbReference>
<feature type="transmembrane region" description="Helical" evidence="6">
    <location>
        <begin position="61"/>
        <end position="80"/>
    </location>
</feature>